<feature type="region of interest" description="Disordered" evidence="1">
    <location>
        <begin position="105"/>
        <end position="168"/>
    </location>
</feature>
<sequence length="247" mass="25126">MGERDSDGGNSGRRVAHPSGSASEEPALEVLLAAVMRGGAHDAEAEAQAVAAFRTARDGGAHAARTRRRDDWRPREQRRVGRSLKATLAVLLASVTLGGVAVAAIGSSSDDDTDDRGGSRNQPSSSAPDRSAVEPTGPAGSGSSAPAQAGPSARPSEAQDTEAHCRAYENVKGRGSALNSTAWQRLITAAGGEGNVAAYCAEQLGEDTEPTDTNTKKADSTPSPAATSAATSPSSPTPKPTKSRGKQ</sequence>
<evidence type="ECO:0000256" key="1">
    <source>
        <dbReference type="SAM" id="MobiDB-lite"/>
    </source>
</evidence>
<feature type="region of interest" description="Disordered" evidence="1">
    <location>
        <begin position="1"/>
        <end position="26"/>
    </location>
</feature>
<gene>
    <name evidence="2" type="ORF">AB5J50_31290</name>
</gene>
<feature type="compositionally biased region" description="Low complexity" evidence="1">
    <location>
        <begin position="135"/>
        <end position="156"/>
    </location>
</feature>
<reference evidence="2" key="1">
    <citation type="submission" date="2024-07" db="EMBL/GenBank/DDBJ databases">
        <authorList>
            <person name="Yu S.T."/>
        </authorList>
    </citation>
    <scope>NUCLEOTIDE SEQUENCE</scope>
    <source>
        <strain evidence="2">R35</strain>
    </source>
</reference>
<proteinExistence type="predicted"/>
<dbReference type="RefSeq" id="WP_369261482.1">
    <property type="nucleotide sequence ID" value="NZ_CP163440.1"/>
</dbReference>
<name>A0AB39SCS7_9ACTN</name>
<organism evidence="2">
    <name type="scientific">Streptomyces sp. R35</name>
    <dbReference type="NCBI Taxonomy" id="3238630"/>
    <lineage>
        <taxon>Bacteria</taxon>
        <taxon>Bacillati</taxon>
        <taxon>Actinomycetota</taxon>
        <taxon>Actinomycetes</taxon>
        <taxon>Kitasatosporales</taxon>
        <taxon>Streptomycetaceae</taxon>
        <taxon>Streptomyces</taxon>
    </lineage>
</organism>
<protein>
    <submittedName>
        <fullName evidence="2">Uncharacterized protein</fullName>
    </submittedName>
</protein>
<dbReference type="AlphaFoldDB" id="A0AB39SCS7"/>
<feature type="compositionally biased region" description="Basic and acidic residues" evidence="1">
    <location>
        <begin position="68"/>
        <end position="79"/>
    </location>
</feature>
<dbReference type="EMBL" id="CP163440">
    <property type="protein sequence ID" value="XDQ64951.1"/>
    <property type="molecule type" value="Genomic_DNA"/>
</dbReference>
<feature type="region of interest" description="Disordered" evidence="1">
    <location>
        <begin position="201"/>
        <end position="247"/>
    </location>
</feature>
<evidence type="ECO:0000313" key="2">
    <source>
        <dbReference type="EMBL" id="XDQ64951.1"/>
    </source>
</evidence>
<feature type="compositionally biased region" description="Low complexity" evidence="1">
    <location>
        <begin position="220"/>
        <end position="234"/>
    </location>
</feature>
<feature type="region of interest" description="Disordered" evidence="1">
    <location>
        <begin position="55"/>
        <end position="83"/>
    </location>
</feature>
<accession>A0AB39SCS7</accession>